<organism evidence="1 2">
    <name type="scientific">Iphiclides podalirius</name>
    <name type="common">scarce swallowtail</name>
    <dbReference type="NCBI Taxonomy" id="110791"/>
    <lineage>
        <taxon>Eukaryota</taxon>
        <taxon>Metazoa</taxon>
        <taxon>Ecdysozoa</taxon>
        <taxon>Arthropoda</taxon>
        <taxon>Hexapoda</taxon>
        <taxon>Insecta</taxon>
        <taxon>Pterygota</taxon>
        <taxon>Neoptera</taxon>
        <taxon>Endopterygota</taxon>
        <taxon>Lepidoptera</taxon>
        <taxon>Glossata</taxon>
        <taxon>Ditrysia</taxon>
        <taxon>Papilionoidea</taxon>
        <taxon>Papilionidae</taxon>
        <taxon>Papilioninae</taxon>
        <taxon>Iphiclides</taxon>
    </lineage>
</organism>
<keyword evidence="2" id="KW-1185">Reference proteome</keyword>
<proteinExistence type="predicted"/>
<feature type="non-terminal residue" evidence="1">
    <location>
        <position position="1"/>
    </location>
</feature>
<name>A0ABN8HQW6_9NEOP</name>
<protein>
    <submittedName>
        <fullName evidence="1">Uncharacterized protein</fullName>
    </submittedName>
</protein>
<evidence type="ECO:0000313" key="2">
    <source>
        <dbReference type="Proteomes" id="UP000837857"/>
    </source>
</evidence>
<gene>
    <name evidence="1" type="ORF">IPOD504_LOCUS2127</name>
</gene>
<accession>A0ABN8HQW6</accession>
<sequence length="108" mass="12373">MLKAVGTVQSPNYSNRRQQCSKALRFPLSNEKPVEIGQEDIPYQPLLSVLVAFAAKNRGQAHMELGNDRKHERQIFPVHIPRESRYKREPTMTGIIRAALRPQELKPV</sequence>
<dbReference type="Proteomes" id="UP000837857">
    <property type="component" value="Chromosome 11"/>
</dbReference>
<dbReference type="EMBL" id="OW152823">
    <property type="protein sequence ID" value="CAH2039936.1"/>
    <property type="molecule type" value="Genomic_DNA"/>
</dbReference>
<evidence type="ECO:0000313" key="1">
    <source>
        <dbReference type="EMBL" id="CAH2039936.1"/>
    </source>
</evidence>
<reference evidence="1" key="1">
    <citation type="submission" date="2022-03" db="EMBL/GenBank/DDBJ databases">
        <authorList>
            <person name="Martin H S."/>
        </authorList>
    </citation>
    <scope>NUCLEOTIDE SEQUENCE</scope>
</reference>